<keyword evidence="3" id="KW-1185">Reference proteome</keyword>
<dbReference type="GO" id="GO:0016811">
    <property type="term" value="F:hydrolase activity, acting on carbon-nitrogen (but not peptide) bonds, in linear amides"/>
    <property type="evidence" value="ECO:0007669"/>
    <property type="project" value="TreeGrafter"/>
</dbReference>
<accession>A0A1H2RBS2</accession>
<dbReference type="Pfam" id="PF02585">
    <property type="entry name" value="PIG-L"/>
    <property type="match status" value="1"/>
</dbReference>
<comment type="cofactor">
    <cofactor evidence="1">
        <name>Zn(2+)</name>
        <dbReference type="ChEBI" id="CHEBI:29105"/>
    </cofactor>
</comment>
<dbReference type="Proteomes" id="UP000199488">
    <property type="component" value="Unassembled WGS sequence"/>
</dbReference>
<protein>
    <submittedName>
        <fullName evidence="2">Bacillithiol biosynthesis deacetylase BshB1</fullName>
    </submittedName>
</protein>
<dbReference type="NCBIfam" id="TIGR04001">
    <property type="entry name" value="thiol_BshB1"/>
    <property type="match status" value="1"/>
</dbReference>
<dbReference type="InterPro" id="IPR003737">
    <property type="entry name" value="GlcNAc_PI_deacetylase-related"/>
</dbReference>
<organism evidence="2 3">
    <name type="scientific">Marinococcus luteus</name>
    <dbReference type="NCBI Taxonomy" id="1122204"/>
    <lineage>
        <taxon>Bacteria</taxon>
        <taxon>Bacillati</taxon>
        <taxon>Bacillota</taxon>
        <taxon>Bacilli</taxon>
        <taxon>Bacillales</taxon>
        <taxon>Bacillaceae</taxon>
        <taxon>Marinococcus</taxon>
    </lineage>
</organism>
<dbReference type="InterPro" id="IPR023842">
    <property type="entry name" value="Bacillithiol_biosynth_BshB1"/>
</dbReference>
<dbReference type="STRING" id="1122204.SAMN05421781_0681"/>
<sequence>MTHKRTLLTVGAHPDDIEIGMGGTVALHSKTDNVYMLSLTEGDLSSNGTVETRQQEAERAAEILGAGRLQLTWRDRMLTAVTQEEYTQLVQLIRRIQPDTIFAPYYIDRHPDHGDAGSIVKRAVFDAGVKLYPGVDENAHKVPNMYYYMINGYHRPAFYVDITAAAGDKEAALKAYKSQFNPGEEAVSTPLTDGYLETIQARDRLFGKETGVTYAEGFIAETPMLFQQVPGRQGSD</sequence>
<proteinExistence type="predicted"/>
<dbReference type="Gene3D" id="3.40.50.10320">
    <property type="entry name" value="LmbE-like"/>
    <property type="match status" value="1"/>
</dbReference>
<dbReference type="EMBL" id="FNNC01000001">
    <property type="protein sequence ID" value="SDW16658.1"/>
    <property type="molecule type" value="Genomic_DNA"/>
</dbReference>
<dbReference type="RefSeq" id="WP_091611152.1">
    <property type="nucleotide sequence ID" value="NZ_FNNC01000001.1"/>
</dbReference>
<dbReference type="GO" id="GO:0019213">
    <property type="term" value="F:deacetylase activity"/>
    <property type="evidence" value="ECO:0007669"/>
    <property type="project" value="InterPro"/>
</dbReference>
<dbReference type="GO" id="GO:0071793">
    <property type="term" value="P:bacillithiol biosynthetic process"/>
    <property type="evidence" value="ECO:0007669"/>
    <property type="project" value="InterPro"/>
</dbReference>
<evidence type="ECO:0000313" key="2">
    <source>
        <dbReference type="EMBL" id="SDW16658.1"/>
    </source>
</evidence>
<evidence type="ECO:0000256" key="1">
    <source>
        <dbReference type="ARBA" id="ARBA00001947"/>
    </source>
</evidence>
<gene>
    <name evidence="2" type="ORF">SAMN05421781_0681</name>
</gene>
<dbReference type="InterPro" id="IPR024078">
    <property type="entry name" value="LmbE-like_dom_sf"/>
</dbReference>
<name>A0A1H2RBS2_9BACI</name>
<reference evidence="2 3" key="1">
    <citation type="submission" date="2016-10" db="EMBL/GenBank/DDBJ databases">
        <authorList>
            <person name="de Groot N.N."/>
        </authorList>
    </citation>
    <scope>NUCLEOTIDE SEQUENCE [LARGE SCALE GENOMIC DNA]</scope>
    <source>
        <strain evidence="2 3">DSM 23126</strain>
    </source>
</reference>
<evidence type="ECO:0000313" key="3">
    <source>
        <dbReference type="Proteomes" id="UP000199488"/>
    </source>
</evidence>
<dbReference type="SUPFAM" id="SSF102588">
    <property type="entry name" value="LmbE-like"/>
    <property type="match status" value="1"/>
</dbReference>
<dbReference type="PANTHER" id="PTHR12993:SF30">
    <property type="entry name" value="N-ACETYL-ALPHA-D-GLUCOSAMINYL L-MALATE DEACETYLASE 1"/>
    <property type="match status" value="1"/>
</dbReference>
<dbReference type="PANTHER" id="PTHR12993">
    <property type="entry name" value="N-ACETYLGLUCOSAMINYL-PHOSPHATIDYLINOSITOL DE-N-ACETYLASE-RELATED"/>
    <property type="match status" value="1"/>
</dbReference>
<dbReference type="AlphaFoldDB" id="A0A1H2RBS2"/>
<dbReference type="OrthoDB" id="9778719at2"/>